<dbReference type="OrthoDB" id="4540492at2759"/>
<organism evidence="7 8">
    <name type="scientific">Haemonchus contortus</name>
    <name type="common">Barber pole worm</name>
    <dbReference type="NCBI Taxonomy" id="6289"/>
    <lineage>
        <taxon>Eukaryota</taxon>
        <taxon>Metazoa</taxon>
        <taxon>Ecdysozoa</taxon>
        <taxon>Nematoda</taxon>
        <taxon>Chromadorea</taxon>
        <taxon>Rhabditida</taxon>
        <taxon>Rhabditina</taxon>
        <taxon>Rhabditomorpha</taxon>
        <taxon>Strongyloidea</taxon>
        <taxon>Trichostrongylidae</taxon>
        <taxon>Haemonchus</taxon>
    </lineage>
</organism>
<evidence type="ECO:0000256" key="2">
    <source>
        <dbReference type="ARBA" id="ARBA00022692"/>
    </source>
</evidence>
<evidence type="ECO:0000256" key="5">
    <source>
        <dbReference type="SAM" id="Phobius"/>
    </source>
</evidence>
<feature type="transmembrane region" description="Helical" evidence="5">
    <location>
        <begin position="162"/>
        <end position="181"/>
    </location>
</feature>
<name>A0A7I4Z736_HAECO</name>
<dbReference type="InterPro" id="IPR005828">
    <property type="entry name" value="MFS_sugar_transport-like"/>
</dbReference>
<dbReference type="PROSITE" id="PS50850">
    <property type="entry name" value="MFS"/>
    <property type="match status" value="1"/>
</dbReference>
<evidence type="ECO:0000259" key="6">
    <source>
        <dbReference type="PROSITE" id="PS50850"/>
    </source>
</evidence>
<feature type="transmembrane region" description="Helical" evidence="5">
    <location>
        <begin position="193"/>
        <end position="212"/>
    </location>
</feature>
<dbReference type="GO" id="GO:0016020">
    <property type="term" value="C:membrane"/>
    <property type="evidence" value="ECO:0007669"/>
    <property type="project" value="UniProtKB-SubCell"/>
</dbReference>
<dbReference type="GO" id="GO:0015149">
    <property type="term" value="F:hexose transmembrane transporter activity"/>
    <property type="evidence" value="ECO:0007669"/>
    <property type="project" value="TreeGrafter"/>
</dbReference>
<dbReference type="InterPro" id="IPR020846">
    <property type="entry name" value="MFS_dom"/>
</dbReference>
<protein>
    <submittedName>
        <fullName evidence="8">MFS domain-containing protein</fullName>
    </submittedName>
</protein>
<evidence type="ECO:0000256" key="4">
    <source>
        <dbReference type="ARBA" id="ARBA00023136"/>
    </source>
</evidence>
<dbReference type="PANTHER" id="PTHR23503">
    <property type="entry name" value="SOLUTE CARRIER FAMILY 2"/>
    <property type="match status" value="1"/>
</dbReference>
<feature type="transmembrane region" description="Helical" evidence="5">
    <location>
        <begin position="277"/>
        <end position="299"/>
    </location>
</feature>
<dbReference type="Gene3D" id="1.20.1250.20">
    <property type="entry name" value="MFS general substrate transporter like domains"/>
    <property type="match status" value="1"/>
</dbReference>
<feature type="transmembrane region" description="Helical" evidence="5">
    <location>
        <begin position="511"/>
        <end position="535"/>
    </location>
</feature>
<keyword evidence="7" id="KW-1185">Reference proteome</keyword>
<sequence>MKASDVSIRITSSPSICSSWSPNLRLALVVLSIGVASHFMLFLDSVMDNLLPAAWPYLMTVYNTKEDADVAWGIMVSSRIYGLAFGCFASIFLSRRHDHKFPVMLGSVLDLIGILLTLFTVNVKFGMVAATIGRFINGCGQGIVQTSGSVMLTELPPQKRGIALATLTVWACLGELAGMVISLEELLGRPSTWHMAMGFPLIFLIPALCVLARAPQSPRFLILENREEEARKSMLFYQVVEKIDENGNARKEEKLVPAEPQLSTLAMAKERFKSGQFVRPLFLALFVQSFVHLDDWLWISYSTHIFGKYGMPSGMAQRASLLMSLPQAVISIGLLACFESFSRRFLLLVPTIMSVFIGIFAILAINFGSVSLGLPLGATLAILASMDLSAAAVCGESAYTIVPELFLPNDKILGTAIVGIAQNVFGGIVTAILLTAVNKLGTALVLLPFITVNIFYVAINYMYLPETGKKTALEVSQQFSETLPGKALCSSVRQFFHRIWKEFSISTNIPFQAFVVIAQLFGIFLTFQAAIHLFWAVTCYLGNCY</sequence>
<dbReference type="Proteomes" id="UP000025227">
    <property type="component" value="Unplaced"/>
</dbReference>
<accession>A0A7I4Z736</accession>
<keyword evidence="3 5" id="KW-1133">Transmembrane helix</keyword>
<dbReference type="SUPFAM" id="SSF103473">
    <property type="entry name" value="MFS general substrate transporter"/>
    <property type="match status" value="1"/>
</dbReference>
<evidence type="ECO:0000256" key="1">
    <source>
        <dbReference type="ARBA" id="ARBA00004141"/>
    </source>
</evidence>
<keyword evidence="2 5" id="KW-0812">Transmembrane</keyword>
<reference evidence="8" key="1">
    <citation type="submission" date="2020-12" db="UniProtKB">
        <authorList>
            <consortium name="WormBaseParasite"/>
        </authorList>
    </citation>
    <scope>IDENTIFICATION</scope>
    <source>
        <strain evidence="8">MHco3</strain>
    </source>
</reference>
<dbReference type="InterPro" id="IPR036259">
    <property type="entry name" value="MFS_trans_sf"/>
</dbReference>
<feature type="transmembrane region" description="Helical" evidence="5">
    <location>
        <begin position="413"/>
        <end position="437"/>
    </location>
</feature>
<evidence type="ECO:0000256" key="3">
    <source>
        <dbReference type="ARBA" id="ARBA00022989"/>
    </source>
</evidence>
<comment type="subcellular location">
    <subcellularLocation>
        <location evidence="1">Membrane</location>
        <topology evidence="1">Multi-pass membrane protein</topology>
    </subcellularLocation>
</comment>
<keyword evidence="4 5" id="KW-0472">Membrane</keyword>
<feature type="transmembrane region" description="Helical" evidence="5">
    <location>
        <begin position="319"/>
        <end position="338"/>
    </location>
</feature>
<feature type="transmembrane region" description="Helical" evidence="5">
    <location>
        <begin position="70"/>
        <end position="94"/>
    </location>
</feature>
<proteinExistence type="predicted"/>
<dbReference type="Pfam" id="PF00083">
    <property type="entry name" value="Sugar_tr"/>
    <property type="match status" value="1"/>
</dbReference>
<evidence type="ECO:0000313" key="7">
    <source>
        <dbReference type="Proteomes" id="UP000025227"/>
    </source>
</evidence>
<dbReference type="InterPro" id="IPR045263">
    <property type="entry name" value="GLUT"/>
</dbReference>
<dbReference type="WBParaSite" id="HCON_00184480-00001">
    <property type="protein sequence ID" value="HCON_00184480-00001"/>
    <property type="gene ID" value="HCON_00184480"/>
</dbReference>
<feature type="domain" description="Major facilitator superfamily (MFS) profile" evidence="6">
    <location>
        <begin position="30"/>
        <end position="468"/>
    </location>
</feature>
<evidence type="ECO:0000313" key="8">
    <source>
        <dbReference type="WBParaSite" id="HCON_00184480-00001"/>
    </source>
</evidence>
<dbReference type="OMA" id="WISYSTH"/>
<dbReference type="AlphaFoldDB" id="A0A7I4Z736"/>
<feature type="transmembrane region" description="Helical" evidence="5">
    <location>
        <begin position="345"/>
        <end position="368"/>
    </location>
</feature>
<feature type="transmembrane region" description="Helical" evidence="5">
    <location>
        <begin position="101"/>
        <end position="121"/>
    </location>
</feature>
<dbReference type="PANTHER" id="PTHR23503:SF115">
    <property type="entry name" value="MAJOR FACILITATOR SUPERFAMILY (MFS) PROFILE DOMAIN-CONTAINING PROTEIN"/>
    <property type="match status" value="1"/>
</dbReference>
<feature type="transmembrane region" description="Helical" evidence="5">
    <location>
        <begin position="443"/>
        <end position="464"/>
    </location>
</feature>